<sequence length="644" mass="71200">MTDKSEERVFRNLPSSYRRAGEESAAFIFTRSLSSALGELERTALQVMNSRFLEHLNDLGDAERLAALFELAPWPEEELEAFRARVRLLARLYLQGAATAGGMLELFGAAYGLHLLGKRPPSAGDRYATTGDYSRGTSDQKPWISAKVVDLPLTTRYVNANAPDYKWIVENNMYGELPSIDEKGRYIEGTGPDPIIDIKAGSHPVVLPVVVNQDLRRLVLVNRFIPPGATLRVDLNEYKVMDLAGPSTLPGPLLHEGQPAPNLLYGTGGLTGDGEAELLSGEAAKPFHVLKWHTEHRRDADMPQVPGPPGSLRPVPDDGIPWPPLVTIGTSRWRLMRGIKMDGVAPELAEALEHSTLRVMPQNAASGPAELTFWWIGRRLATFTVQFDEKLLWDAEGADPKEKDRLKQWKDRRKIWFREQIERLKLAGVLYVDQDDLGKMVMPSPPKEQSPNLSLWETIRPADKLETAVKGGNRKAALSETLLPVDSVMIKVGKPVLMTDAVRLSDEVAVEVTGPILVDLAEKLLLTDEAAIQAVDVEIEPAHLELAEKLLLADSVTAQVVDVEIEPAHLELAEKLLLADSVTSQIVDVEIEPAHLELAEKLLPRDEVMVNVTNLGDGNPTIADPFIEKLILHDQVELAIKDER</sequence>
<comment type="caution">
    <text evidence="1">The sequence shown here is derived from an EMBL/GenBank/DDBJ whole genome shotgun (WGS) entry which is preliminary data.</text>
</comment>
<organism evidence="1 2">
    <name type="scientific">Cohnella pontilimi</name>
    <dbReference type="NCBI Taxonomy" id="2564100"/>
    <lineage>
        <taxon>Bacteria</taxon>
        <taxon>Bacillati</taxon>
        <taxon>Bacillota</taxon>
        <taxon>Bacilli</taxon>
        <taxon>Bacillales</taxon>
        <taxon>Paenibacillaceae</taxon>
        <taxon>Cohnella</taxon>
    </lineage>
</organism>
<dbReference type="EMBL" id="SUPK01000003">
    <property type="protein sequence ID" value="TJY42624.1"/>
    <property type="molecule type" value="Genomic_DNA"/>
</dbReference>
<dbReference type="OrthoDB" id="9884383at2"/>
<evidence type="ECO:0000313" key="1">
    <source>
        <dbReference type="EMBL" id="TJY42624.1"/>
    </source>
</evidence>
<dbReference type="RefSeq" id="WP_136777043.1">
    <property type="nucleotide sequence ID" value="NZ_SUPK01000003.1"/>
</dbReference>
<keyword evidence="2" id="KW-1185">Reference proteome</keyword>
<dbReference type="Proteomes" id="UP000309673">
    <property type="component" value="Unassembled WGS sequence"/>
</dbReference>
<gene>
    <name evidence="1" type="ORF">E5161_07160</name>
</gene>
<dbReference type="AlphaFoldDB" id="A0A4U0FEB0"/>
<name>A0A4U0FEB0_9BACL</name>
<protein>
    <submittedName>
        <fullName evidence="1">Uncharacterized protein</fullName>
    </submittedName>
</protein>
<accession>A0A4U0FEB0</accession>
<evidence type="ECO:0000313" key="2">
    <source>
        <dbReference type="Proteomes" id="UP000309673"/>
    </source>
</evidence>
<proteinExistence type="predicted"/>
<reference evidence="1 2" key="1">
    <citation type="submission" date="2019-04" db="EMBL/GenBank/DDBJ databases">
        <title>Cohnella sp. nov., isolated from soil.</title>
        <authorList>
            <person name="Kim W."/>
        </authorList>
    </citation>
    <scope>NUCLEOTIDE SEQUENCE [LARGE SCALE GENOMIC DNA]</scope>
    <source>
        <strain evidence="1 2">CAU 1483</strain>
    </source>
</reference>